<feature type="domain" description="Caspase family p10" evidence="8">
    <location>
        <begin position="311"/>
        <end position="394"/>
    </location>
</feature>
<reference evidence="11" key="1">
    <citation type="submission" date="2025-08" db="UniProtKB">
        <authorList>
            <consortium name="Ensembl"/>
        </authorList>
    </citation>
    <scope>IDENTIFICATION</scope>
</reference>
<feature type="domain" description="Caspase family p20" evidence="9">
    <location>
        <begin position="152"/>
        <end position="278"/>
    </location>
</feature>
<accession>A0A8D0G3W5</accession>
<dbReference type="GO" id="GO:0006508">
    <property type="term" value="P:proteolysis"/>
    <property type="evidence" value="ECO:0007669"/>
    <property type="project" value="UniProtKB-KW"/>
</dbReference>
<dbReference type="OMA" id="ACRGANH"/>
<evidence type="ECO:0000256" key="7">
    <source>
        <dbReference type="RuleBase" id="RU003971"/>
    </source>
</evidence>
<evidence type="ECO:0000256" key="1">
    <source>
        <dbReference type="ARBA" id="ARBA00010134"/>
    </source>
</evidence>
<dbReference type="SUPFAM" id="SSF47986">
    <property type="entry name" value="DEATH domain"/>
    <property type="match status" value="1"/>
</dbReference>
<keyword evidence="12" id="KW-1185">Reference proteome</keyword>
<dbReference type="InterPro" id="IPR033139">
    <property type="entry name" value="Caspase_cys_AS"/>
</dbReference>
<dbReference type="GO" id="GO:0097169">
    <property type="term" value="C:AIM2 inflammasome complex"/>
    <property type="evidence" value="ECO:0007669"/>
    <property type="project" value="TreeGrafter"/>
</dbReference>
<dbReference type="GO" id="GO:0072559">
    <property type="term" value="C:NLRP3 inflammasome complex"/>
    <property type="evidence" value="ECO:0007669"/>
    <property type="project" value="TreeGrafter"/>
</dbReference>
<dbReference type="FunFam" id="3.30.70.1470:FF:000003">
    <property type="entry name" value="Caspase-1"/>
    <property type="match status" value="1"/>
</dbReference>
<dbReference type="SMART" id="SM00115">
    <property type="entry name" value="CASc"/>
    <property type="match status" value="1"/>
</dbReference>
<evidence type="ECO:0000313" key="11">
    <source>
        <dbReference type="Ensembl" id="ENSSPUP00000002182.1"/>
    </source>
</evidence>
<keyword evidence="4" id="KW-0788">Thiol protease</keyword>
<evidence type="ECO:0000256" key="3">
    <source>
        <dbReference type="ARBA" id="ARBA00022801"/>
    </source>
</evidence>
<evidence type="ECO:0000259" key="10">
    <source>
        <dbReference type="PROSITE" id="PS50209"/>
    </source>
</evidence>
<feature type="active site" evidence="6">
    <location>
        <position position="228"/>
    </location>
</feature>
<feature type="active site" evidence="6">
    <location>
        <position position="276"/>
    </location>
</feature>
<dbReference type="GO" id="GO:0050727">
    <property type="term" value="P:regulation of inflammatory response"/>
    <property type="evidence" value="ECO:0007669"/>
    <property type="project" value="TreeGrafter"/>
</dbReference>
<dbReference type="InterPro" id="IPR015917">
    <property type="entry name" value="Pept_C14A"/>
</dbReference>
<dbReference type="PROSITE" id="PS50209">
    <property type="entry name" value="CARD"/>
    <property type="match status" value="1"/>
</dbReference>
<dbReference type="PROSITE" id="PS01122">
    <property type="entry name" value="CASPASE_CYS"/>
    <property type="match status" value="1"/>
</dbReference>
<keyword evidence="3" id="KW-0378">Hydrolase</keyword>
<evidence type="ECO:0000256" key="6">
    <source>
        <dbReference type="PIRSR" id="PIRSR038001-1"/>
    </source>
</evidence>
<dbReference type="CDD" id="cd08325">
    <property type="entry name" value="CARD_CASP1-like"/>
    <property type="match status" value="1"/>
</dbReference>
<proteinExistence type="inferred from homology"/>
<dbReference type="Pfam" id="PF00619">
    <property type="entry name" value="CARD"/>
    <property type="match status" value="1"/>
</dbReference>
<dbReference type="PIRSF" id="PIRSF038001">
    <property type="entry name" value="Caspase_ICE"/>
    <property type="match status" value="1"/>
</dbReference>
<dbReference type="PRINTS" id="PR00376">
    <property type="entry name" value="IL1BCENZYME"/>
</dbReference>
<dbReference type="PROSITE" id="PS50208">
    <property type="entry name" value="CASPASE_P20"/>
    <property type="match status" value="1"/>
</dbReference>
<evidence type="ECO:0000259" key="8">
    <source>
        <dbReference type="PROSITE" id="PS50207"/>
    </source>
</evidence>
<keyword evidence="2" id="KW-0645">Protease</keyword>
<organism evidence="11 12">
    <name type="scientific">Sphenodon punctatus</name>
    <name type="common">Tuatara</name>
    <name type="synonym">Hatteria punctata</name>
    <dbReference type="NCBI Taxonomy" id="8508"/>
    <lineage>
        <taxon>Eukaryota</taxon>
        <taxon>Metazoa</taxon>
        <taxon>Chordata</taxon>
        <taxon>Craniata</taxon>
        <taxon>Vertebrata</taxon>
        <taxon>Euteleostomi</taxon>
        <taxon>Lepidosauria</taxon>
        <taxon>Sphenodontia</taxon>
        <taxon>Sphenodontidae</taxon>
        <taxon>Sphenodon</taxon>
    </lineage>
</organism>
<evidence type="ECO:0000256" key="5">
    <source>
        <dbReference type="ARBA" id="ARBA00023145"/>
    </source>
</evidence>
<dbReference type="Ensembl" id="ENSSPUT00000002309.1">
    <property type="protein sequence ID" value="ENSSPUP00000002182.1"/>
    <property type="gene ID" value="ENSSPUG00000001698.1"/>
</dbReference>
<dbReference type="Proteomes" id="UP000694392">
    <property type="component" value="Unplaced"/>
</dbReference>
<dbReference type="InterPro" id="IPR001315">
    <property type="entry name" value="CARD"/>
</dbReference>
<protein>
    <recommendedName>
        <fullName evidence="13">Caspase-1</fullName>
    </recommendedName>
</protein>
<dbReference type="InterPro" id="IPR011600">
    <property type="entry name" value="Pept_C14_caspase"/>
</dbReference>
<dbReference type="GO" id="GO:0042981">
    <property type="term" value="P:regulation of apoptotic process"/>
    <property type="evidence" value="ECO:0007669"/>
    <property type="project" value="InterPro"/>
</dbReference>
<dbReference type="PANTHER" id="PTHR47901:SF3">
    <property type="entry name" value="CASPASE-1"/>
    <property type="match status" value="1"/>
</dbReference>
<evidence type="ECO:0008006" key="13">
    <source>
        <dbReference type="Google" id="ProtNLM"/>
    </source>
</evidence>
<dbReference type="InterPro" id="IPR001309">
    <property type="entry name" value="Pept_C14_p20"/>
</dbReference>
<dbReference type="Gene3D" id="1.10.533.10">
    <property type="entry name" value="Death Domain, Fas"/>
    <property type="match status" value="1"/>
</dbReference>
<dbReference type="InterPro" id="IPR002138">
    <property type="entry name" value="Pept_C14_p10"/>
</dbReference>
<dbReference type="CDD" id="cd00032">
    <property type="entry name" value="CASc"/>
    <property type="match status" value="1"/>
</dbReference>
<evidence type="ECO:0000256" key="2">
    <source>
        <dbReference type="ARBA" id="ARBA00022670"/>
    </source>
</evidence>
<dbReference type="SUPFAM" id="SSF52129">
    <property type="entry name" value="Caspase-like"/>
    <property type="match status" value="1"/>
</dbReference>
<dbReference type="PANTHER" id="PTHR47901">
    <property type="entry name" value="CASPASE RECRUITMENT DOMAIN-CONTAINING PROTEIN 18"/>
    <property type="match status" value="1"/>
</dbReference>
<dbReference type="InterPro" id="IPR016129">
    <property type="entry name" value="Caspase_his_AS"/>
</dbReference>
<dbReference type="InterPro" id="IPR029030">
    <property type="entry name" value="Caspase-like_dom_sf"/>
</dbReference>
<dbReference type="PROSITE" id="PS01121">
    <property type="entry name" value="CASPASE_HIS"/>
    <property type="match status" value="1"/>
</dbReference>
<dbReference type="Gene3D" id="3.40.50.1460">
    <property type="match status" value="1"/>
</dbReference>
<dbReference type="InterPro" id="IPR011029">
    <property type="entry name" value="DEATH-like_dom_sf"/>
</dbReference>
<dbReference type="GO" id="GO:0004197">
    <property type="term" value="F:cysteine-type endopeptidase activity"/>
    <property type="evidence" value="ECO:0007669"/>
    <property type="project" value="InterPro"/>
</dbReference>
<dbReference type="GO" id="GO:0072557">
    <property type="term" value="C:IPAF inflammasome complex"/>
    <property type="evidence" value="ECO:0007669"/>
    <property type="project" value="TreeGrafter"/>
</dbReference>
<evidence type="ECO:0000259" key="9">
    <source>
        <dbReference type="PROSITE" id="PS50208"/>
    </source>
</evidence>
<dbReference type="InterPro" id="IPR002398">
    <property type="entry name" value="Pept_C14"/>
</dbReference>
<keyword evidence="5" id="KW-0865">Zymogen</keyword>
<sequence length="396" mass="44868">LTDQKLIEVRTQFVNSVSKAVINSLLDDLLEEKVLNDEEVEEVREQHNKKSDQARTLIDGVRRKGSKASSIFIKCLQCRDGYLAEQLGLQAYFSGVPASQLLPAPSPSVQISEGNQPMESDEWITPCPLHIFQKIRSEEALEIYPIKDQKTRTRLALIICNIDFDHYSKRCGAEVDVAEMKRLLEGLGYRVETESNLSSQGMADSLKQFAARKEHKESDSTFLVLMSHGVKAGLCGTKSQDECTDILSLDTVYQTFNNMNCEALMGKPKVIIIQACRGVYKGYAYVSDSVASSHDVPNLLPLPAKGLEYDAIRRVHVESDFICFYSTTPDTVSWRHPETGSLFITHLKDELRQNAYRYSLEEIFQKVQLSFQDKPLHMPTKERATLMKKFYLFPGH</sequence>
<dbReference type="GeneTree" id="ENSGT00940000162428"/>
<dbReference type="PROSITE" id="PS50207">
    <property type="entry name" value="CASPASE_P10"/>
    <property type="match status" value="1"/>
</dbReference>
<comment type="similarity">
    <text evidence="1 7">Belongs to the peptidase C14A family.</text>
</comment>
<dbReference type="FunFam" id="3.40.50.1460:FF:000007">
    <property type="entry name" value="Caspase-1"/>
    <property type="match status" value="1"/>
</dbReference>
<feature type="domain" description="CARD" evidence="10">
    <location>
        <begin position="1"/>
        <end position="91"/>
    </location>
</feature>
<dbReference type="AlphaFoldDB" id="A0A8D0G3W5"/>
<name>A0A8D0G3W5_SPHPU</name>
<reference evidence="11" key="2">
    <citation type="submission" date="2025-09" db="UniProtKB">
        <authorList>
            <consortium name="Ensembl"/>
        </authorList>
    </citation>
    <scope>IDENTIFICATION</scope>
</reference>
<evidence type="ECO:0000313" key="12">
    <source>
        <dbReference type="Proteomes" id="UP000694392"/>
    </source>
</evidence>
<dbReference type="SMART" id="SM00114">
    <property type="entry name" value="CARD"/>
    <property type="match status" value="1"/>
</dbReference>
<dbReference type="Pfam" id="PF00656">
    <property type="entry name" value="Peptidase_C14"/>
    <property type="match status" value="1"/>
</dbReference>
<evidence type="ECO:0000256" key="4">
    <source>
        <dbReference type="ARBA" id="ARBA00022807"/>
    </source>
</evidence>